<evidence type="ECO:0000313" key="3">
    <source>
        <dbReference type="Proteomes" id="UP001420932"/>
    </source>
</evidence>
<feature type="region of interest" description="Disordered" evidence="1">
    <location>
        <begin position="1"/>
        <end position="39"/>
    </location>
</feature>
<sequence length="75" mass="8438">MEEEGEAIELKPSWTVEEESEPNNLEPSPIVKKGEGGHSGLDIQNEISRSNWEFHGQVLLVRDATSSIEVLQFLF</sequence>
<gene>
    <name evidence="2" type="ORF">Syun_018939</name>
</gene>
<protein>
    <submittedName>
        <fullName evidence="2">Uncharacterized protein</fullName>
    </submittedName>
</protein>
<accession>A0AAP0IV45</accession>
<keyword evidence="3" id="KW-1185">Reference proteome</keyword>
<comment type="caution">
    <text evidence="2">The sequence shown here is derived from an EMBL/GenBank/DDBJ whole genome shotgun (WGS) entry which is preliminary data.</text>
</comment>
<dbReference type="EMBL" id="JBBNAF010000008">
    <property type="protein sequence ID" value="KAK9121322.1"/>
    <property type="molecule type" value="Genomic_DNA"/>
</dbReference>
<dbReference type="AlphaFoldDB" id="A0AAP0IV45"/>
<dbReference type="Proteomes" id="UP001420932">
    <property type="component" value="Unassembled WGS sequence"/>
</dbReference>
<name>A0AAP0IV45_9MAGN</name>
<evidence type="ECO:0000313" key="2">
    <source>
        <dbReference type="EMBL" id="KAK9121322.1"/>
    </source>
</evidence>
<proteinExistence type="predicted"/>
<reference evidence="2 3" key="1">
    <citation type="submission" date="2024-01" db="EMBL/GenBank/DDBJ databases">
        <title>Genome assemblies of Stephania.</title>
        <authorList>
            <person name="Yang L."/>
        </authorList>
    </citation>
    <scope>NUCLEOTIDE SEQUENCE [LARGE SCALE GENOMIC DNA]</scope>
    <source>
        <strain evidence="2">YNDBR</strain>
        <tissue evidence="2">Leaf</tissue>
    </source>
</reference>
<evidence type="ECO:0000256" key="1">
    <source>
        <dbReference type="SAM" id="MobiDB-lite"/>
    </source>
</evidence>
<organism evidence="2 3">
    <name type="scientific">Stephania yunnanensis</name>
    <dbReference type="NCBI Taxonomy" id="152371"/>
    <lineage>
        <taxon>Eukaryota</taxon>
        <taxon>Viridiplantae</taxon>
        <taxon>Streptophyta</taxon>
        <taxon>Embryophyta</taxon>
        <taxon>Tracheophyta</taxon>
        <taxon>Spermatophyta</taxon>
        <taxon>Magnoliopsida</taxon>
        <taxon>Ranunculales</taxon>
        <taxon>Menispermaceae</taxon>
        <taxon>Menispermoideae</taxon>
        <taxon>Cissampelideae</taxon>
        <taxon>Stephania</taxon>
    </lineage>
</organism>